<dbReference type="Proteomes" id="UP000095300">
    <property type="component" value="Unassembled WGS sequence"/>
</dbReference>
<feature type="compositionally biased region" description="Low complexity" evidence="2">
    <location>
        <begin position="1248"/>
        <end position="1275"/>
    </location>
</feature>
<accession>A0A1I8P4S1</accession>
<name>A0A1I8P4S1_STOCA</name>
<evidence type="ECO:0000256" key="1">
    <source>
        <dbReference type="SAM" id="Coils"/>
    </source>
</evidence>
<keyword evidence="4" id="KW-1185">Reference proteome</keyword>
<feature type="region of interest" description="Disordered" evidence="2">
    <location>
        <begin position="25"/>
        <end position="75"/>
    </location>
</feature>
<evidence type="ECO:0000313" key="3">
    <source>
        <dbReference type="EnsemblMetazoa" id="SCAU004772-PC"/>
    </source>
</evidence>
<protein>
    <submittedName>
        <fullName evidence="3">Uncharacterized protein</fullName>
    </submittedName>
</protein>
<feature type="compositionally biased region" description="Basic residues" evidence="2">
    <location>
        <begin position="1364"/>
        <end position="1377"/>
    </location>
</feature>
<feature type="compositionally biased region" description="Low complexity" evidence="2">
    <location>
        <begin position="36"/>
        <end position="56"/>
    </location>
</feature>
<feature type="compositionally biased region" description="Pro residues" evidence="2">
    <location>
        <begin position="243"/>
        <end position="258"/>
    </location>
</feature>
<dbReference type="STRING" id="35570.A0A1I8P4S1"/>
<feature type="compositionally biased region" description="Polar residues" evidence="2">
    <location>
        <begin position="1192"/>
        <end position="1208"/>
    </location>
</feature>
<organism evidence="3 4">
    <name type="scientific">Stomoxys calcitrans</name>
    <name type="common">Stable fly</name>
    <name type="synonym">Conops calcitrans</name>
    <dbReference type="NCBI Taxonomy" id="35570"/>
    <lineage>
        <taxon>Eukaryota</taxon>
        <taxon>Metazoa</taxon>
        <taxon>Ecdysozoa</taxon>
        <taxon>Arthropoda</taxon>
        <taxon>Hexapoda</taxon>
        <taxon>Insecta</taxon>
        <taxon>Pterygota</taxon>
        <taxon>Neoptera</taxon>
        <taxon>Endopterygota</taxon>
        <taxon>Diptera</taxon>
        <taxon>Brachycera</taxon>
        <taxon>Muscomorpha</taxon>
        <taxon>Muscoidea</taxon>
        <taxon>Muscidae</taxon>
        <taxon>Stomoxys</taxon>
    </lineage>
</organism>
<evidence type="ECO:0000256" key="2">
    <source>
        <dbReference type="SAM" id="MobiDB-lite"/>
    </source>
</evidence>
<feature type="compositionally biased region" description="Low complexity" evidence="2">
    <location>
        <begin position="1408"/>
        <end position="1426"/>
    </location>
</feature>
<feature type="compositionally biased region" description="Polar residues" evidence="2">
    <location>
        <begin position="570"/>
        <end position="579"/>
    </location>
</feature>
<keyword evidence="1" id="KW-0175">Coiled coil</keyword>
<dbReference type="EnsemblMetazoa" id="SCAU004772-RC">
    <property type="protein sequence ID" value="SCAU004772-PC"/>
    <property type="gene ID" value="SCAU004772"/>
</dbReference>
<feature type="compositionally biased region" description="Low complexity" evidence="2">
    <location>
        <begin position="590"/>
        <end position="606"/>
    </location>
</feature>
<feature type="region of interest" description="Disordered" evidence="2">
    <location>
        <begin position="553"/>
        <end position="614"/>
    </location>
</feature>
<feature type="region of interest" description="Disordered" evidence="2">
    <location>
        <begin position="941"/>
        <end position="978"/>
    </location>
</feature>
<feature type="region of interest" description="Disordered" evidence="2">
    <location>
        <begin position="223"/>
        <end position="259"/>
    </location>
</feature>
<feature type="compositionally biased region" description="Polar residues" evidence="2">
    <location>
        <begin position="1222"/>
        <end position="1233"/>
    </location>
</feature>
<gene>
    <name evidence="3" type="primary">106090748</name>
</gene>
<feature type="coiled-coil region" evidence="1">
    <location>
        <begin position="110"/>
        <end position="144"/>
    </location>
</feature>
<evidence type="ECO:0000313" key="4">
    <source>
        <dbReference type="Proteomes" id="UP000095300"/>
    </source>
</evidence>
<feature type="compositionally biased region" description="Low complexity" evidence="2">
    <location>
        <begin position="1378"/>
        <end position="1387"/>
    </location>
</feature>
<feature type="region of interest" description="Disordered" evidence="2">
    <location>
        <begin position="1176"/>
        <end position="1297"/>
    </location>
</feature>
<sequence>MYWMDGFTFDDNLINSSFLSGDSNGELSDNNHRLSRTASTSSSTRNRFRSSSSSNRKVQNLRGLASTSKAKRRRHAHFKLNNRLDRKSSRGMVYENEELRLRTININAEVERGQSDIKRLRKENDHLRREIWSLRDEYDRLNKRFKTKFIEADNAACCNARCSQGGCSCQCNEGGGGGCDMGHSKCNSEDSDSCHSCCCNDTEEIVCTDDCCNETKNGALALGQQEQSPTDSSTKLTITECGQPPPPPSQTHPAPAPLPSILTNYDHLSVVSEETLSNSDVLTVNTENLLGYTPDISGSQTTLPSLVGPLTPLTPIELVANELNDIQAKVPPLSYFENVLQQHMSSNFSSTPGTSSSNSGKTVIRHTNGWDYNIQSPFSQKRYPANSISPILQQRSAAQTLSTFVPTTTVTPPPPAQPGNSSEKTPLKSKSEFPGPANTSQVLPLIETVPITTMPINNGCGGAYHSSTNSNANDTNGNGQLGKPKHFFAPIKPKLKLNTALANQRRMPPPPPPVAAPSTKAAFTNGIMGNEAPAKCEPPDIYVTNGLATPYKHPVKPTVQPPPIPQRITSNATSAQVSLSPPRQRRKSRQYQSSHNQQQQQQQQRFHQPHPNHLHCCEHTPHYQHQFHGCTINHETNANNEVYVAATQATAATDFELTPTTCTATTLCFMAPAILPRWRTTLTNALLAPNILCNSLKVTITATDTLAEASATLTDPCAPSLAAAFKFVSPQINVSKRSGPVYAIAQNVCHNLIIAPAVRQPLMSSIVKCCPSTMGTPKRFTGRTAASPAVVEPPTLAQPATVSNISCIPCNLDSHASCCASINSLPEPSSSSSSPTSVVLVTASTNCSLVDSVCQTDSANLEAILNDIEAISEDILAIQLEKSKSRDNLDCKTTTEVKAKANAPLKQTNKNSKPYRSEMNLLLTYDGDNPTIVQAYPAKHNKSTTENGVENGTARRTRSLEREHTDSPSPNIPDPMQPFPENRKYIGFDHLNRAVAAAAVASSTAAPLPVKTAMESPKIAVTATATQTSPVVATPLSHRTHLPLSPLVTNVNMPMQSNGKPMPPAPPARSFPSPLNIKCAGIQRSSSVTYKPNAMQSPTGSPILGGVHPNKSQLFSAIADAAAKRSQFRSQPTHMTRSLDTDCLLETTNENNIQNEKEEKEITEFAKRKARRVSIVCADTDSPGTPDKPTPSVRTMQSQNSITASCSDLPTVMPNPALRNFKQPSLSTPNSPHSSRKHEGSPLNTSVQQQQQQQQQHQQTPTPPIISITPTTPQHQHGRALHGSSNGSPHHHSHSISYPNAVASTSAIQQQRKNSQDTIKASAAEIACAAANAVRSKCSRRHSEGTVSHTNQRSSGASGGTNGGHHHGHHNHHHHQHSSSLVSNSNPHHSHHSHQDSNHETVASCSDRNSNSLASSRESSASFSMRSTRRKLSVSSNTGGKIPWCGCWGNGCL</sequence>
<proteinExistence type="predicted"/>
<dbReference type="OrthoDB" id="6363430at2759"/>
<reference evidence="3" key="1">
    <citation type="submission" date="2020-05" db="UniProtKB">
        <authorList>
            <consortium name="EnsemblMetazoa"/>
        </authorList>
    </citation>
    <scope>IDENTIFICATION</scope>
    <source>
        <strain evidence="3">USDA</strain>
    </source>
</reference>
<feature type="region of interest" description="Disordered" evidence="2">
    <location>
        <begin position="1335"/>
        <end position="1438"/>
    </location>
</feature>
<feature type="region of interest" description="Disordered" evidence="2">
    <location>
        <begin position="405"/>
        <end position="439"/>
    </location>
</feature>
<dbReference type="VEuPathDB" id="VectorBase:SCAU004772"/>
<feature type="compositionally biased region" description="Polar residues" evidence="2">
    <location>
        <begin position="224"/>
        <end position="237"/>
    </location>
</feature>